<evidence type="ECO:0000313" key="3">
    <source>
        <dbReference type="Proteomes" id="UP000243297"/>
    </source>
</evidence>
<dbReference type="PANTHER" id="PTHR43404:SF2">
    <property type="entry name" value="LIPOPOLYSACCHARIDE CHOLINEPHOSPHOTRANSFERASE LICD"/>
    <property type="match status" value="1"/>
</dbReference>
<proteinExistence type="predicted"/>
<evidence type="ECO:0000259" key="1">
    <source>
        <dbReference type="Pfam" id="PF04991"/>
    </source>
</evidence>
<dbReference type="Pfam" id="PF04991">
    <property type="entry name" value="LicD"/>
    <property type="match status" value="1"/>
</dbReference>
<dbReference type="GO" id="GO:0016740">
    <property type="term" value="F:transferase activity"/>
    <property type="evidence" value="ECO:0007669"/>
    <property type="project" value="UniProtKB-KW"/>
</dbReference>
<dbReference type="InterPro" id="IPR052942">
    <property type="entry name" value="LPS_cholinephosphotransferase"/>
</dbReference>
<dbReference type="InterPro" id="IPR007074">
    <property type="entry name" value="LicD/FKTN/FKRP_NTP_transf"/>
</dbReference>
<evidence type="ECO:0000313" key="2">
    <source>
        <dbReference type="EMBL" id="SJZ93674.1"/>
    </source>
</evidence>
<dbReference type="EMBL" id="FUWY01000007">
    <property type="protein sequence ID" value="SJZ93674.1"/>
    <property type="molecule type" value="Genomic_DNA"/>
</dbReference>
<feature type="domain" description="LicD/FKTN/FKRP nucleotidyltransferase" evidence="1">
    <location>
        <begin position="35"/>
        <end position="243"/>
    </location>
</feature>
<dbReference type="PANTHER" id="PTHR43404">
    <property type="entry name" value="LIPOPOLYSACCHARIDE CHOLINEPHOSPHOTRANSFERASE LICD"/>
    <property type="match status" value="1"/>
</dbReference>
<dbReference type="GO" id="GO:0009100">
    <property type="term" value="P:glycoprotein metabolic process"/>
    <property type="evidence" value="ECO:0007669"/>
    <property type="project" value="UniProtKB-ARBA"/>
</dbReference>
<sequence>MEKYVLKTNADGSEITVRDVQDVLLVMLKDIDELCRRNDIPYWLNGGSALGAVRHKGFIPWDDDADIAMMKDDYMRFIEVLKKELPVEYTFQCFDTDKRYNVLIPGMKIRKKGTYLKEVNTLLPNRCTDSDGLFVDVFVYDYCTPNKFVDLPFRLLNQALMPFLIGIDMLHINPVFLKRWFMSNARMYGNLNKGSEYIGFDLTWTFKTPFHPFIFKKEDIFPVQYVDFEDTKLPIANHPHEYLCTAIAPSYNTLPPVEKRAPKHIVDIEL</sequence>
<gene>
    <name evidence="2" type="ORF">SAMN02745191_2102</name>
</gene>
<dbReference type="RefSeq" id="WP_078712500.1">
    <property type="nucleotide sequence ID" value="NZ_FUWY01000007.1"/>
</dbReference>
<dbReference type="OrthoDB" id="9786100at2"/>
<keyword evidence="3" id="KW-1185">Reference proteome</keyword>
<reference evidence="3" key="1">
    <citation type="submission" date="2017-02" db="EMBL/GenBank/DDBJ databases">
        <authorList>
            <person name="Varghese N."/>
            <person name="Submissions S."/>
        </authorList>
    </citation>
    <scope>NUCLEOTIDE SEQUENCE [LARGE SCALE GENOMIC DNA]</scope>
    <source>
        <strain evidence="3">ATCC 25662</strain>
    </source>
</reference>
<accession>A0A1T4PPW9</accession>
<dbReference type="AlphaFoldDB" id="A0A1T4PPW9"/>
<protein>
    <submittedName>
        <fullName evidence="2">Lipopolysaccharide cholinephosphotransferase</fullName>
    </submittedName>
</protein>
<organism evidence="2 3">
    <name type="scientific">Anaerorhabdus furcosa</name>
    <dbReference type="NCBI Taxonomy" id="118967"/>
    <lineage>
        <taxon>Bacteria</taxon>
        <taxon>Bacillati</taxon>
        <taxon>Bacillota</taxon>
        <taxon>Erysipelotrichia</taxon>
        <taxon>Erysipelotrichales</taxon>
        <taxon>Erysipelotrichaceae</taxon>
        <taxon>Anaerorhabdus</taxon>
    </lineage>
</organism>
<dbReference type="Proteomes" id="UP000243297">
    <property type="component" value="Unassembled WGS sequence"/>
</dbReference>
<dbReference type="STRING" id="118967.SAMN02745191_2102"/>
<keyword evidence="2" id="KW-0808">Transferase</keyword>
<name>A0A1T4PPW9_9FIRM</name>